<gene>
    <name evidence="1" type="ORF">CEXT_38341</name>
</gene>
<keyword evidence="2" id="KW-1185">Reference proteome</keyword>
<evidence type="ECO:0000313" key="1">
    <source>
        <dbReference type="EMBL" id="GIX87228.1"/>
    </source>
</evidence>
<comment type="caution">
    <text evidence="1">The sequence shown here is derived from an EMBL/GenBank/DDBJ whole genome shotgun (WGS) entry which is preliminary data.</text>
</comment>
<dbReference type="EMBL" id="BPLR01021217">
    <property type="protein sequence ID" value="GIX87228.1"/>
    <property type="molecule type" value="Genomic_DNA"/>
</dbReference>
<dbReference type="AlphaFoldDB" id="A0AAV4NU28"/>
<protein>
    <submittedName>
        <fullName evidence="1">Uncharacterized protein</fullName>
    </submittedName>
</protein>
<reference evidence="1 2" key="1">
    <citation type="submission" date="2021-06" db="EMBL/GenBank/DDBJ databases">
        <title>Caerostris extrusa draft genome.</title>
        <authorList>
            <person name="Kono N."/>
            <person name="Arakawa K."/>
        </authorList>
    </citation>
    <scope>NUCLEOTIDE SEQUENCE [LARGE SCALE GENOMIC DNA]</scope>
</reference>
<organism evidence="1 2">
    <name type="scientific">Caerostris extrusa</name>
    <name type="common">Bark spider</name>
    <name type="synonym">Caerostris bankana</name>
    <dbReference type="NCBI Taxonomy" id="172846"/>
    <lineage>
        <taxon>Eukaryota</taxon>
        <taxon>Metazoa</taxon>
        <taxon>Ecdysozoa</taxon>
        <taxon>Arthropoda</taxon>
        <taxon>Chelicerata</taxon>
        <taxon>Arachnida</taxon>
        <taxon>Araneae</taxon>
        <taxon>Araneomorphae</taxon>
        <taxon>Entelegynae</taxon>
        <taxon>Araneoidea</taxon>
        <taxon>Araneidae</taxon>
        <taxon>Caerostris</taxon>
    </lineage>
</organism>
<accession>A0AAV4NU28</accession>
<name>A0AAV4NU28_CAEEX</name>
<evidence type="ECO:0000313" key="2">
    <source>
        <dbReference type="Proteomes" id="UP001054945"/>
    </source>
</evidence>
<sequence>MVCSRQNNVCAIKNSEDEELYQDEPKKDFAIRNLVTEFPKCVPVLNARISHSYGATEPFGRKIFTLKWI</sequence>
<proteinExistence type="predicted"/>
<dbReference type="Proteomes" id="UP001054945">
    <property type="component" value="Unassembled WGS sequence"/>
</dbReference>